<dbReference type="EMBL" id="KV453847">
    <property type="protein sequence ID" value="ODV88219.1"/>
    <property type="molecule type" value="Genomic_DNA"/>
</dbReference>
<evidence type="ECO:0000313" key="2">
    <source>
        <dbReference type="Proteomes" id="UP000094801"/>
    </source>
</evidence>
<accession>A0A1E4T908</accession>
<gene>
    <name evidence="1" type="ORF">CANARDRAFT_26369</name>
</gene>
<evidence type="ECO:0000313" key="1">
    <source>
        <dbReference type="EMBL" id="ODV88219.1"/>
    </source>
</evidence>
<reference evidence="2" key="1">
    <citation type="submission" date="2016-04" db="EMBL/GenBank/DDBJ databases">
        <title>Comparative genomics of biotechnologically important yeasts.</title>
        <authorList>
            <consortium name="DOE Joint Genome Institute"/>
            <person name="Riley R."/>
            <person name="Haridas S."/>
            <person name="Wolfe K.H."/>
            <person name="Lopes M.R."/>
            <person name="Hittinger C.T."/>
            <person name="Goker M."/>
            <person name="Salamov A."/>
            <person name="Wisecaver J."/>
            <person name="Long T.M."/>
            <person name="Aerts A.L."/>
            <person name="Barry K."/>
            <person name="Choi C."/>
            <person name="Clum A."/>
            <person name="Coughlan A.Y."/>
            <person name="Deshpande S."/>
            <person name="Douglass A.P."/>
            <person name="Hanson S.J."/>
            <person name="Klenk H.-P."/>
            <person name="Labutti K."/>
            <person name="Lapidus A."/>
            <person name="Lindquist E."/>
            <person name="Lipzen A."/>
            <person name="Meier-Kolthoff J.P."/>
            <person name="Ohm R.A."/>
            <person name="Otillar R.P."/>
            <person name="Pangilinan J."/>
            <person name="Peng Y."/>
            <person name="Rokas A."/>
            <person name="Rosa C.A."/>
            <person name="Scheuner C."/>
            <person name="Sibirny A.A."/>
            <person name="Slot J.C."/>
            <person name="Stielow J.B."/>
            <person name="Sun H."/>
            <person name="Kurtzman C.P."/>
            <person name="Blackwell M."/>
            <person name="Grigoriev I.V."/>
            <person name="Jeffries T.W."/>
        </authorList>
    </citation>
    <scope>NUCLEOTIDE SEQUENCE [LARGE SCALE GENOMIC DNA]</scope>
    <source>
        <strain evidence="2">NRRL YB-2248</strain>
    </source>
</reference>
<protein>
    <submittedName>
        <fullName evidence="1">Uncharacterized protein</fullName>
    </submittedName>
</protein>
<name>A0A1E4T908_9ASCO</name>
<organism evidence="1 2">
    <name type="scientific">[Candida] arabinofermentans NRRL YB-2248</name>
    <dbReference type="NCBI Taxonomy" id="983967"/>
    <lineage>
        <taxon>Eukaryota</taxon>
        <taxon>Fungi</taxon>
        <taxon>Dikarya</taxon>
        <taxon>Ascomycota</taxon>
        <taxon>Saccharomycotina</taxon>
        <taxon>Pichiomycetes</taxon>
        <taxon>Pichiales</taxon>
        <taxon>Pichiaceae</taxon>
        <taxon>Ogataea</taxon>
        <taxon>Ogataea/Candida clade</taxon>
    </lineage>
</organism>
<dbReference type="AlphaFoldDB" id="A0A1E4T908"/>
<proteinExistence type="predicted"/>
<dbReference type="Proteomes" id="UP000094801">
    <property type="component" value="Unassembled WGS sequence"/>
</dbReference>
<keyword evidence="2" id="KW-1185">Reference proteome</keyword>
<sequence>MKKCMKPYDHKIRYIDAAKNSEDWKHKITTYSRTAKCLESLKECRKVLNVDRIFKRRGSLGKLTYPKIVHHHDATSAHLKVTNLSIKFHY</sequence>